<dbReference type="Gene3D" id="1.20.272.40">
    <property type="match status" value="1"/>
</dbReference>
<dbReference type="EMBL" id="CAJPDT010000012">
    <property type="protein sequence ID" value="CAF9914026.1"/>
    <property type="molecule type" value="Genomic_DNA"/>
</dbReference>
<dbReference type="InterPro" id="IPR050699">
    <property type="entry name" value="RNA-DNA_Helicase"/>
</dbReference>
<keyword evidence="6" id="KW-0378">Hydrolase</keyword>
<dbReference type="Gene3D" id="1.20.58.1080">
    <property type="match status" value="1"/>
</dbReference>
<organism evidence="14 15">
    <name type="scientific">Imshaugia aleurites</name>
    <dbReference type="NCBI Taxonomy" id="172621"/>
    <lineage>
        <taxon>Eukaryota</taxon>
        <taxon>Fungi</taxon>
        <taxon>Dikarya</taxon>
        <taxon>Ascomycota</taxon>
        <taxon>Pezizomycotina</taxon>
        <taxon>Lecanoromycetes</taxon>
        <taxon>OSLEUM clade</taxon>
        <taxon>Lecanoromycetidae</taxon>
        <taxon>Lecanorales</taxon>
        <taxon>Lecanorineae</taxon>
        <taxon>Parmeliaceae</taxon>
        <taxon>Imshaugia</taxon>
    </lineage>
</organism>
<feature type="region of interest" description="Disordered" evidence="12">
    <location>
        <begin position="681"/>
        <end position="719"/>
    </location>
</feature>
<dbReference type="FunFam" id="3.40.50.300:FF:000957">
    <property type="entry name" value="ATP-dependent RNA helicase SUV3L, mitochondrial"/>
    <property type="match status" value="1"/>
</dbReference>
<evidence type="ECO:0000256" key="11">
    <source>
        <dbReference type="ARBA" id="ARBA00047984"/>
    </source>
</evidence>
<evidence type="ECO:0000256" key="4">
    <source>
        <dbReference type="ARBA" id="ARBA00012552"/>
    </source>
</evidence>
<dbReference type="FunFam" id="3.40.50.300:FF:000269">
    <property type="entry name" value="ATP-dependent RNA helicase SUPV3L1, mitochondrial"/>
    <property type="match status" value="1"/>
</dbReference>
<dbReference type="AlphaFoldDB" id="A0A8H3EWL9"/>
<dbReference type="InterPro" id="IPR041082">
    <property type="entry name" value="Suv3_C_1"/>
</dbReference>
<comment type="subcellular location">
    <subcellularLocation>
        <location evidence="3">Mitochondrion</location>
    </subcellularLocation>
</comment>
<dbReference type="EC" id="3.6.4.13" evidence="4"/>
<evidence type="ECO:0000313" key="15">
    <source>
        <dbReference type="Proteomes" id="UP000664534"/>
    </source>
</evidence>
<feature type="domain" description="Helicase C-terminal" evidence="13">
    <location>
        <begin position="316"/>
        <end position="471"/>
    </location>
</feature>
<protein>
    <recommendedName>
        <fullName evidence="4">RNA helicase</fullName>
        <ecNumber evidence="4">3.6.4.13</ecNumber>
    </recommendedName>
</protein>
<dbReference type="InterPro" id="IPR055206">
    <property type="entry name" value="DEXQc_SUV3"/>
</dbReference>
<reference evidence="14" key="1">
    <citation type="submission" date="2021-03" db="EMBL/GenBank/DDBJ databases">
        <authorList>
            <person name="Tagirdzhanova G."/>
        </authorList>
    </citation>
    <scope>NUCLEOTIDE SEQUENCE</scope>
</reference>
<evidence type="ECO:0000256" key="7">
    <source>
        <dbReference type="ARBA" id="ARBA00022806"/>
    </source>
</evidence>
<comment type="caution">
    <text evidence="14">The sequence shown here is derived from an EMBL/GenBank/DDBJ whole genome shotgun (WGS) entry which is preliminary data.</text>
</comment>
<comment type="cofactor">
    <cofactor evidence="1">
        <name>Mn(2+)</name>
        <dbReference type="ChEBI" id="CHEBI:29035"/>
    </cofactor>
</comment>
<evidence type="ECO:0000256" key="6">
    <source>
        <dbReference type="ARBA" id="ARBA00022801"/>
    </source>
</evidence>
<evidence type="ECO:0000256" key="8">
    <source>
        <dbReference type="ARBA" id="ARBA00022840"/>
    </source>
</evidence>
<keyword evidence="8" id="KW-0067">ATP-binding</keyword>
<dbReference type="FunFam" id="1.20.272.40:FF:000002">
    <property type="entry name" value="ATP-dependent RNA helicase SUV3, mitochondrial"/>
    <property type="match status" value="1"/>
</dbReference>
<dbReference type="Pfam" id="PF00271">
    <property type="entry name" value="Helicase_C"/>
    <property type="match status" value="1"/>
</dbReference>
<keyword evidence="10" id="KW-0496">Mitochondrion</keyword>
<dbReference type="Pfam" id="PF22527">
    <property type="entry name" value="DEXQc_Suv3"/>
    <property type="match status" value="1"/>
</dbReference>
<dbReference type="InterPro" id="IPR027417">
    <property type="entry name" value="P-loop_NTPase"/>
</dbReference>
<dbReference type="SUPFAM" id="SSF52540">
    <property type="entry name" value="P-loop containing nucleoside triphosphate hydrolases"/>
    <property type="match status" value="1"/>
</dbReference>
<dbReference type="GO" id="GO:0000965">
    <property type="term" value="P:mitochondrial RNA 3'-end processing"/>
    <property type="evidence" value="ECO:0007669"/>
    <property type="project" value="TreeGrafter"/>
</dbReference>
<evidence type="ECO:0000256" key="10">
    <source>
        <dbReference type="ARBA" id="ARBA00023128"/>
    </source>
</evidence>
<dbReference type="GO" id="GO:0016787">
    <property type="term" value="F:hydrolase activity"/>
    <property type="evidence" value="ECO:0007669"/>
    <property type="project" value="UniProtKB-KW"/>
</dbReference>
<keyword evidence="9" id="KW-0809">Transit peptide</keyword>
<dbReference type="GO" id="GO:0045025">
    <property type="term" value="C:mitochondrial degradosome"/>
    <property type="evidence" value="ECO:0007669"/>
    <property type="project" value="TreeGrafter"/>
</dbReference>
<dbReference type="InterPro" id="IPR022192">
    <property type="entry name" value="SUV3_C"/>
</dbReference>
<accession>A0A8H3EWL9</accession>
<comment type="cofactor">
    <cofactor evidence="2">
        <name>Mg(2+)</name>
        <dbReference type="ChEBI" id="CHEBI:18420"/>
    </cofactor>
</comment>
<keyword evidence="5" id="KW-0547">Nucleotide-binding</keyword>
<dbReference type="Pfam" id="PF18147">
    <property type="entry name" value="Suv3_C_1"/>
    <property type="match status" value="1"/>
</dbReference>
<dbReference type="Gene3D" id="3.40.50.300">
    <property type="entry name" value="P-loop containing nucleotide triphosphate hydrolases"/>
    <property type="match status" value="2"/>
</dbReference>
<evidence type="ECO:0000259" key="13">
    <source>
        <dbReference type="PROSITE" id="PS51194"/>
    </source>
</evidence>
<evidence type="ECO:0000313" key="14">
    <source>
        <dbReference type="EMBL" id="CAF9914026.1"/>
    </source>
</evidence>
<dbReference type="InterPro" id="IPR001650">
    <property type="entry name" value="Helicase_C-like"/>
</dbReference>
<keyword evidence="15" id="KW-1185">Reference proteome</keyword>
<dbReference type="Proteomes" id="UP000664534">
    <property type="component" value="Unassembled WGS sequence"/>
</dbReference>
<proteinExistence type="predicted"/>
<dbReference type="InterPro" id="IPR044774">
    <property type="entry name" value="Suv3_DEXQc"/>
</dbReference>
<dbReference type="GO" id="GO:0003724">
    <property type="term" value="F:RNA helicase activity"/>
    <property type="evidence" value="ECO:0007669"/>
    <property type="project" value="UniProtKB-EC"/>
</dbReference>
<evidence type="ECO:0000256" key="3">
    <source>
        <dbReference type="ARBA" id="ARBA00004173"/>
    </source>
</evidence>
<evidence type="ECO:0000256" key="5">
    <source>
        <dbReference type="ARBA" id="ARBA00022741"/>
    </source>
</evidence>
<dbReference type="SMART" id="SM00490">
    <property type="entry name" value="HELICc"/>
    <property type="match status" value="1"/>
</dbReference>
<gene>
    <name evidence="14" type="primary">SUV3</name>
    <name evidence="14" type="ORF">IMSHALPRED_001508</name>
</gene>
<keyword evidence="7 14" id="KW-0347">Helicase</keyword>
<dbReference type="OrthoDB" id="6692397at2759"/>
<dbReference type="CDD" id="cd18805">
    <property type="entry name" value="SF2_C_suv3"/>
    <property type="match status" value="1"/>
</dbReference>
<dbReference type="PANTHER" id="PTHR12131:SF1">
    <property type="entry name" value="ATP-DEPENDENT RNA HELICASE SUPV3L1, MITOCHONDRIAL-RELATED"/>
    <property type="match status" value="1"/>
</dbReference>
<dbReference type="Pfam" id="PF12513">
    <property type="entry name" value="SUV3_C"/>
    <property type="match status" value="1"/>
</dbReference>
<evidence type="ECO:0000256" key="12">
    <source>
        <dbReference type="SAM" id="MobiDB-lite"/>
    </source>
</evidence>
<name>A0A8H3EWL9_9LECA</name>
<comment type="catalytic activity">
    <reaction evidence="11">
        <text>ATP + H2O = ADP + phosphate + H(+)</text>
        <dbReference type="Rhea" id="RHEA:13065"/>
        <dbReference type="ChEBI" id="CHEBI:15377"/>
        <dbReference type="ChEBI" id="CHEBI:15378"/>
        <dbReference type="ChEBI" id="CHEBI:30616"/>
        <dbReference type="ChEBI" id="CHEBI:43474"/>
        <dbReference type="ChEBI" id="CHEBI:456216"/>
        <dbReference type="EC" id="3.6.4.13"/>
    </reaction>
</comment>
<evidence type="ECO:0000256" key="2">
    <source>
        <dbReference type="ARBA" id="ARBA00001946"/>
    </source>
</evidence>
<evidence type="ECO:0000256" key="9">
    <source>
        <dbReference type="ARBA" id="ARBA00022946"/>
    </source>
</evidence>
<dbReference type="PROSITE" id="PS51194">
    <property type="entry name" value="HELICASE_CTER"/>
    <property type="match status" value="1"/>
</dbReference>
<dbReference type="CDD" id="cd17913">
    <property type="entry name" value="DEXQc_Suv3"/>
    <property type="match status" value="1"/>
</dbReference>
<dbReference type="GO" id="GO:0005524">
    <property type="term" value="F:ATP binding"/>
    <property type="evidence" value="ECO:0007669"/>
    <property type="project" value="UniProtKB-KW"/>
</dbReference>
<dbReference type="PANTHER" id="PTHR12131">
    <property type="entry name" value="ATP-DEPENDENT RNA AND DNA HELICASE"/>
    <property type="match status" value="1"/>
</dbReference>
<sequence>MKEPFVKARSGILPRQLDIKSADAATRSKFLEAETFIPWLVSRLNFFQISADAGFATFTRNLIEVLQQRSIWKALETENDQLSSTSEWQPSEQSRPLSLLISLRQAFMSNGQSGVDTQLKYSYHGLLASRKFSKIDIENQEKLADLRYPVEWYPATRAIQRKIVLHVGPTNSGKTYHALKRLEQADTGIYAGPLRLLAHEVYTRLNAKGKPCDLITGDEKVMQGGDGAQMKSCTVEMVPLNTDVDVAVVDEIQMIGHKERGWAWTQALLGLKAKEIHLCGEERSVPLIRELAASMGDKIEVHTYKRLSPLKIMSTSLGRRLNNLRKGDCVVVFSRVGIHAMKKEIESTTQKRVAVVYGSLPPEIRAQQAKFFNDPDNDYDILVASDAIGMGLNLAIKRVIFESISKFNGIRTEIIEAPHLKQIAGRAGRYRTAAQAEGPAGNLDEGKEDLKTSLSMPAPNIGLVTTLEKADLPILRKAMQGELDPIMSAGIFPPTSILLKFATYFPPSTSFSYILLRLHELSLRHPRYHLCVLKDQIAIADTIQPIQNLSIHDRIVFCAAPVTLRNKDMPTILAAFARCVGDNSSGALLDIPELPLDILDEVIKPDRFYMERLESLHKALILYLWLSYRFAGVFINQAMAFHVKGLVEERIDKVLAEYSSSPAIRERIKKMREEALRQISKLNDPVAESDDSRVQMEMPDPPLLPEAIPHQGRDFQREDARVEESLQGMEFVPGDSRGVAAP</sequence>
<evidence type="ECO:0000256" key="1">
    <source>
        <dbReference type="ARBA" id="ARBA00001936"/>
    </source>
</evidence>